<keyword evidence="3" id="KW-1185">Reference proteome</keyword>
<proteinExistence type="predicted"/>
<dbReference type="STRING" id="425514.SAMN05443550_108176"/>
<name>A0A1H4FW39_9SPHI</name>
<feature type="transmembrane region" description="Helical" evidence="1">
    <location>
        <begin position="25"/>
        <end position="50"/>
    </location>
</feature>
<dbReference type="Proteomes" id="UP000198850">
    <property type="component" value="Unassembled WGS sequence"/>
</dbReference>
<keyword evidence="1" id="KW-1133">Transmembrane helix</keyword>
<gene>
    <name evidence="2" type="ORF">SAMN05443550_108176</name>
</gene>
<dbReference type="EMBL" id="FNRA01000008">
    <property type="protein sequence ID" value="SEB01524.1"/>
    <property type="molecule type" value="Genomic_DNA"/>
</dbReference>
<dbReference type="Pfam" id="PF12669">
    <property type="entry name" value="FeoB_associated"/>
    <property type="match status" value="1"/>
</dbReference>
<organism evidence="2 3">
    <name type="scientific">Pedobacter hartonius</name>
    <dbReference type="NCBI Taxonomy" id="425514"/>
    <lineage>
        <taxon>Bacteria</taxon>
        <taxon>Pseudomonadati</taxon>
        <taxon>Bacteroidota</taxon>
        <taxon>Sphingobacteriia</taxon>
        <taxon>Sphingobacteriales</taxon>
        <taxon>Sphingobacteriaceae</taxon>
        <taxon>Pedobacter</taxon>
    </lineage>
</organism>
<dbReference type="AlphaFoldDB" id="A0A1H4FW39"/>
<sequence length="83" mass="8924">MGRRNGGPHWLKEIYTLQTGLRAGLIIFVPMDMQIILVGLLFVAALFYIGRIIYRSVAPKGGGCASGCGKCGADLANIEVKNK</sequence>
<evidence type="ECO:0000313" key="2">
    <source>
        <dbReference type="EMBL" id="SEB01524.1"/>
    </source>
</evidence>
<keyword evidence="1" id="KW-0472">Membrane</keyword>
<protein>
    <submittedName>
        <fullName evidence="2">Virus attachment protein p12 family protein</fullName>
    </submittedName>
</protein>
<reference evidence="2 3" key="1">
    <citation type="submission" date="2016-10" db="EMBL/GenBank/DDBJ databases">
        <authorList>
            <person name="de Groot N.N."/>
        </authorList>
    </citation>
    <scope>NUCLEOTIDE SEQUENCE [LARGE SCALE GENOMIC DNA]</scope>
    <source>
        <strain evidence="2 3">DSM 19033</strain>
    </source>
</reference>
<evidence type="ECO:0000313" key="3">
    <source>
        <dbReference type="Proteomes" id="UP000198850"/>
    </source>
</evidence>
<evidence type="ECO:0000256" key="1">
    <source>
        <dbReference type="SAM" id="Phobius"/>
    </source>
</evidence>
<keyword evidence="1" id="KW-0812">Transmembrane</keyword>
<accession>A0A1H4FW39</accession>